<dbReference type="InterPro" id="IPR000225">
    <property type="entry name" value="Armadillo"/>
</dbReference>
<dbReference type="InterPro" id="IPR011989">
    <property type="entry name" value="ARM-like"/>
</dbReference>
<dbReference type="PANTHER" id="PTHR46464:SF2">
    <property type="entry name" value="ANKYRIN AND ARMADILLO REPEAT-CONTAINING PROTEIN"/>
    <property type="match status" value="1"/>
</dbReference>
<evidence type="ECO:0000256" key="1">
    <source>
        <dbReference type="SAM" id="MobiDB-lite"/>
    </source>
</evidence>
<accession>A0A817V999</accession>
<proteinExistence type="predicted"/>
<protein>
    <recommendedName>
        <fullName evidence="4">Ankyrin and armadillo repeat-containing protein</fullName>
    </recommendedName>
</protein>
<evidence type="ECO:0008006" key="4">
    <source>
        <dbReference type="Google" id="ProtNLM"/>
    </source>
</evidence>
<name>A0A817V999_9BILA</name>
<dbReference type="AlphaFoldDB" id="A0A817V999"/>
<dbReference type="Proteomes" id="UP000663833">
    <property type="component" value="Unassembled WGS sequence"/>
</dbReference>
<dbReference type="SUPFAM" id="SSF48371">
    <property type="entry name" value="ARM repeat"/>
    <property type="match status" value="1"/>
</dbReference>
<dbReference type="PANTHER" id="PTHR46464">
    <property type="entry name" value="ANK_REP_REGION DOMAIN-CONTAINING PROTEIN"/>
    <property type="match status" value="1"/>
</dbReference>
<sequence length="862" mass="96927">MMISTPIPSPGIVEPIDESLNINVYDDNGYLPLHRAAFNGHELTIKNILDEAQKRNELLQQLEAITHDVNEFTPLLLATAAGRLDIIAYFLTYPVNFYATDAHGFGMTAIAVLSQNERTLRYIIDLPISSKEYNVWKPMFKLFASIREEDSSAAGRMIELLTRPQSDHIHVSSYWLPMLDNGLLPTLVQIFDLSRNDDALESAFLILLNLFNALPDRKSELDKMKNSFSAILKHTRSTNNQILTLLGRTVSSLSTEKLLVDSMVDQGLVESLVTLLDKQHSPQIIYPFFDCLANVVAKSFEYQHKFVFLKDFLLLIVRSYLQEFDLNLSLSVIRFIRQLVRNNPVLQDILAHYGACEHLLGALSASSKELQQVSIEAIQALSDKNQLVQQILLREHALEQLLTLLEKTNMSTLQIAIVCTLWTLCENNSIQKRDVATRIGVRKLISFYTIKSDEHLLVVTDALNELAKSAASVNMNIPEEINQSQGIPYLIRLLKSDNELLVLSVLKSLQLITCAPGFTSNRKNQEIIVKNDGVKLLVALMMHAKREAVQVESAQALACIALGEQLLKYILHKVVILLGNSQCSVLIESTLDFSYGHLVDLMHSRDINVQIKASNALATFIYNNSRVQLSLSNQYQFSFRYFEKFLQSHNDSVRSTAAFQVVAFSGLITEQKQSVNTAIGCGILMDILRASPVDDAQSAAAECLARLAHMKSVSDEHKHTGIPQAVVAVNAIDHLCHLFSSSNDITIGNAAVALGFLSYVPEGRRKLLYRCRNEPDIMAFLKVYNCLPGAIPRLSIHLLEDWDRYDTLKLPKLRSQEANIRYFKVLSNNIERSRAAPQSDYENEQAPSNKSDFYLPPLRQKV</sequence>
<evidence type="ECO:0000313" key="3">
    <source>
        <dbReference type="Proteomes" id="UP000663833"/>
    </source>
</evidence>
<dbReference type="InterPro" id="IPR016024">
    <property type="entry name" value="ARM-type_fold"/>
</dbReference>
<comment type="caution">
    <text evidence="2">The sequence shown here is derived from an EMBL/GenBank/DDBJ whole genome shotgun (WGS) entry which is preliminary data.</text>
</comment>
<dbReference type="SUPFAM" id="SSF48403">
    <property type="entry name" value="Ankyrin repeat"/>
    <property type="match status" value="1"/>
</dbReference>
<dbReference type="InterPro" id="IPR036770">
    <property type="entry name" value="Ankyrin_rpt-contain_sf"/>
</dbReference>
<gene>
    <name evidence="2" type="ORF">LUA448_LOCUS12052</name>
</gene>
<dbReference type="EMBL" id="CAJNYD010001476">
    <property type="protein sequence ID" value="CAF3339913.1"/>
    <property type="molecule type" value="Genomic_DNA"/>
</dbReference>
<organism evidence="2 3">
    <name type="scientific">Rotaria socialis</name>
    <dbReference type="NCBI Taxonomy" id="392032"/>
    <lineage>
        <taxon>Eukaryota</taxon>
        <taxon>Metazoa</taxon>
        <taxon>Spiralia</taxon>
        <taxon>Gnathifera</taxon>
        <taxon>Rotifera</taxon>
        <taxon>Eurotatoria</taxon>
        <taxon>Bdelloidea</taxon>
        <taxon>Philodinida</taxon>
        <taxon>Philodinidae</taxon>
        <taxon>Rotaria</taxon>
    </lineage>
</organism>
<dbReference type="InterPro" id="IPR043379">
    <property type="entry name" value="ANKAR"/>
</dbReference>
<evidence type="ECO:0000313" key="2">
    <source>
        <dbReference type="EMBL" id="CAF3339913.1"/>
    </source>
</evidence>
<feature type="region of interest" description="Disordered" evidence="1">
    <location>
        <begin position="834"/>
        <end position="862"/>
    </location>
</feature>
<dbReference type="Gene3D" id="1.25.40.20">
    <property type="entry name" value="Ankyrin repeat-containing domain"/>
    <property type="match status" value="1"/>
</dbReference>
<dbReference type="Gene3D" id="1.25.10.10">
    <property type="entry name" value="Leucine-rich Repeat Variant"/>
    <property type="match status" value="4"/>
</dbReference>
<dbReference type="InterPro" id="IPR002110">
    <property type="entry name" value="Ankyrin_rpt"/>
</dbReference>
<dbReference type="SMART" id="SM00248">
    <property type="entry name" value="ANK"/>
    <property type="match status" value="2"/>
</dbReference>
<reference evidence="2" key="1">
    <citation type="submission" date="2021-02" db="EMBL/GenBank/DDBJ databases">
        <authorList>
            <person name="Nowell W R."/>
        </authorList>
    </citation>
    <scope>NUCLEOTIDE SEQUENCE</scope>
</reference>
<dbReference type="SMART" id="SM00185">
    <property type="entry name" value="ARM"/>
    <property type="match status" value="7"/>
</dbReference>